<dbReference type="InterPro" id="IPR010466">
    <property type="entry name" value="DUF1058"/>
</dbReference>
<dbReference type="RefSeq" id="WP_133611482.1">
    <property type="nucleotide sequence ID" value="NZ_SNYW01000001.1"/>
</dbReference>
<keyword evidence="2" id="KW-1185">Reference proteome</keyword>
<proteinExistence type="predicted"/>
<dbReference type="EMBL" id="SNYW01000001">
    <property type="protein sequence ID" value="TDQ86364.1"/>
    <property type="molecule type" value="Genomic_DNA"/>
</dbReference>
<sequence length="182" mass="20524">MPATRKIPSARHLATVLAPILAPILVLIPVLAALAFLAGPVTAQEKLPLPRFASLQSAKVNMRTGPGEAYPILWTYQRANLPVEIIEEFELWRRIRDHDGIVGWVKGTLLSGKRHAMVRDQRRTLRAEAKNDAPAVAYLEPGVILRILECSGEWCRLKVQDHKGWLMKNEFWGVYAEETLKE</sequence>
<comment type="caution">
    <text evidence="1">The sequence shown here is derived from an EMBL/GenBank/DDBJ whole genome shotgun (WGS) entry which is preliminary data.</text>
</comment>
<dbReference type="AlphaFoldDB" id="A0A4R6WX37"/>
<evidence type="ECO:0000313" key="2">
    <source>
        <dbReference type="Proteomes" id="UP000295783"/>
    </source>
</evidence>
<evidence type="ECO:0000313" key="1">
    <source>
        <dbReference type="EMBL" id="TDQ86364.1"/>
    </source>
</evidence>
<reference evidence="1 2" key="1">
    <citation type="submission" date="2019-03" db="EMBL/GenBank/DDBJ databases">
        <title>Genomic Encyclopedia of Type Strains, Phase III (KMG-III): the genomes of soil and plant-associated and newly described type strains.</title>
        <authorList>
            <person name="Whitman W."/>
        </authorList>
    </citation>
    <scope>NUCLEOTIDE SEQUENCE [LARGE SCALE GENOMIC DNA]</scope>
    <source>
        <strain evidence="1 2">CGMCC 1.7660</strain>
    </source>
</reference>
<accession>A0A4R6WX37</accession>
<name>A0A4R6WX37_9PROT</name>
<dbReference type="Proteomes" id="UP000295783">
    <property type="component" value="Unassembled WGS sequence"/>
</dbReference>
<dbReference type="OrthoDB" id="9810773at2"/>
<dbReference type="Gene3D" id="2.30.30.40">
    <property type="entry name" value="SH3 Domains"/>
    <property type="match status" value="1"/>
</dbReference>
<organism evidence="1 2">
    <name type="scientific">Dongia mobilis</name>
    <dbReference type="NCBI Taxonomy" id="578943"/>
    <lineage>
        <taxon>Bacteria</taxon>
        <taxon>Pseudomonadati</taxon>
        <taxon>Pseudomonadota</taxon>
        <taxon>Alphaproteobacteria</taxon>
        <taxon>Rhodospirillales</taxon>
        <taxon>Dongiaceae</taxon>
        <taxon>Dongia</taxon>
    </lineage>
</organism>
<gene>
    <name evidence="1" type="ORF">A8950_0055</name>
</gene>
<dbReference type="Pfam" id="PF06347">
    <property type="entry name" value="SH3_4"/>
    <property type="match status" value="2"/>
</dbReference>
<protein>
    <submittedName>
        <fullName evidence="1">SH3-like domain-containing protein</fullName>
    </submittedName>
</protein>